<name>A0A1N6ERZ5_9FLAO</name>
<keyword evidence="2" id="KW-1185">Reference proteome</keyword>
<gene>
    <name evidence="1" type="ORF">SAMN05444409_0809</name>
</gene>
<sequence>MKKILALFTITTTFIFSCSQKKPDWINNIPPNPTEQNRLDKHQLRKNLWHISGIIGQDIENDQELIISKIDTTDQHSMYGTSIKFNINNTY</sequence>
<reference evidence="2" key="1">
    <citation type="submission" date="2016-11" db="EMBL/GenBank/DDBJ databases">
        <authorList>
            <person name="Varghese N."/>
            <person name="Submissions S."/>
        </authorList>
    </citation>
    <scope>NUCLEOTIDE SEQUENCE [LARGE SCALE GENOMIC DNA]</scope>
    <source>
        <strain evidence="2">DSM 27623</strain>
    </source>
</reference>
<evidence type="ECO:0000313" key="1">
    <source>
        <dbReference type="EMBL" id="SIN85713.1"/>
    </source>
</evidence>
<dbReference type="AlphaFoldDB" id="A0A1N6ERZ5"/>
<proteinExistence type="predicted"/>
<protein>
    <submittedName>
        <fullName evidence="1">Uncharacterized protein</fullName>
    </submittedName>
</protein>
<dbReference type="RefSeq" id="WP_074233587.1">
    <property type="nucleotide sequence ID" value="NZ_FSRK01000001.1"/>
</dbReference>
<dbReference type="Proteomes" id="UP000185207">
    <property type="component" value="Unassembled WGS sequence"/>
</dbReference>
<dbReference type="EMBL" id="FSRK01000001">
    <property type="protein sequence ID" value="SIN85713.1"/>
    <property type="molecule type" value="Genomic_DNA"/>
</dbReference>
<dbReference type="PROSITE" id="PS51257">
    <property type="entry name" value="PROKAR_LIPOPROTEIN"/>
    <property type="match status" value="1"/>
</dbReference>
<evidence type="ECO:0000313" key="2">
    <source>
        <dbReference type="Proteomes" id="UP000185207"/>
    </source>
</evidence>
<organism evidence="1 2">
    <name type="scientific">Epilithonimonas zeae</name>
    <dbReference type="NCBI Taxonomy" id="1416779"/>
    <lineage>
        <taxon>Bacteria</taxon>
        <taxon>Pseudomonadati</taxon>
        <taxon>Bacteroidota</taxon>
        <taxon>Flavobacteriia</taxon>
        <taxon>Flavobacteriales</taxon>
        <taxon>Weeksellaceae</taxon>
        <taxon>Chryseobacterium group</taxon>
        <taxon>Epilithonimonas</taxon>
    </lineage>
</organism>
<accession>A0A1N6ERZ5</accession>